<accession>A0A914EK65</accession>
<dbReference type="Gene3D" id="2.20.25.240">
    <property type="match status" value="1"/>
</dbReference>
<keyword evidence="2" id="KW-0863">Zinc-finger</keyword>
<proteinExistence type="predicted"/>
<organism evidence="6 7">
    <name type="scientific">Acrobeloides nanus</name>
    <dbReference type="NCBI Taxonomy" id="290746"/>
    <lineage>
        <taxon>Eukaryota</taxon>
        <taxon>Metazoa</taxon>
        <taxon>Ecdysozoa</taxon>
        <taxon>Nematoda</taxon>
        <taxon>Chromadorea</taxon>
        <taxon>Rhabditida</taxon>
        <taxon>Tylenchina</taxon>
        <taxon>Cephalobomorpha</taxon>
        <taxon>Cephaloboidea</taxon>
        <taxon>Cephalobidae</taxon>
        <taxon>Acrobeloides</taxon>
    </lineage>
</organism>
<evidence type="ECO:0000256" key="4">
    <source>
        <dbReference type="SAM" id="MobiDB-lite"/>
    </source>
</evidence>
<name>A0A914EK65_9BILA</name>
<keyword evidence="6" id="KW-1185">Reference proteome</keyword>
<feature type="region of interest" description="Disordered" evidence="4">
    <location>
        <begin position="113"/>
        <end position="136"/>
    </location>
</feature>
<evidence type="ECO:0000256" key="1">
    <source>
        <dbReference type="ARBA" id="ARBA00022723"/>
    </source>
</evidence>
<keyword evidence="1" id="KW-0479">Metal-binding</keyword>
<dbReference type="AlphaFoldDB" id="A0A914EK65"/>
<dbReference type="GO" id="GO:0008270">
    <property type="term" value="F:zinc ion binding"/>
    <property type="evidence" value="ECO:0007669"/>
    <property type="project" value="UniProtKB-KW"/>
</dbReference>
<protein>
    <submittedName>
        <fullName evidence="7">FLYWCH-type domain-containing protein</fullName>
    </submittedName>
</protein>
<evidence type="ECO:0000259" key="5">
    <source>
        <dbReference type="Pfam" id="PF04500"/>
    </source>
</evidence>
<evidence type="ECO:0000313" key="7">
    <source>
        <dbReference type="WBParaSite" id="ACRNAN_scaffold8504.g31153.t1"/>
    </source>
</evidence>
<dbReference type="Pfam" id="PF04500">
    <property type="entry name" value="FLYWCH"/>
    <property type="match status" value="1"/>
</dbReference>
<evidence type="ECO:0000256" key="3">
    <source>
        <dbReference type="ARBA" id="ARBA00022833"/>
    </source>
</evidence>
<dbReference type="Proteomes" id="UP000887540">
    <property type="component" value="Unplaced"/>
</dbReference>
<dbReference type="WBParaSite" id="ACRNAN_scaffold8504.g31153.t1">
    <property type="protein sequence ID" value="ACRNAN_scaffold8504.g31153.t1"/>
    <property type="gene ID" value="ACRNAN_scaffold8504.g31153"/>
</dbReference>
<dbReference type="InterPro" id="IPR007588">
    <property type="entry name" value="Znf_FLYWCH"/>
</dbReference>
<evidence type="ECO:0000313" key="6">
    <source>
        <dbReference type="Proteomes" id="UP000887540"/>
    </source>
</evidence>
<reference evidence="7" key="1">
    <citation type="submission" date="2022-11" db="UniProtKB">
        <authorList>
            <consortium name="WormBaseParasite"/>
        </authorList>
    </citation>
    <scope>IDENTIFICATION</scope>
</reference>
<keyword evidence="3" id="KW-0862">Zinc</keyword>
<evidence type="ECO:0000256" key="2">
    <source>
        <dbReference type="ARBA" id="ARBA00022771"/>
    </source>
</evidence>
<feature type="domain" description="FLYWCH-type" evidence="5">
    <location>
        <begin position="17"/>
        <end position="71"/>
    </location>
</feature>
<sequence>MSHWKQVTFEKGYSQREENIVYNSFRYVKNAPHPKEPTQYWKCAYKGCLSRAKTNKDDHTIGYINHAEHSHLPDIIKRKIEGIRHDFNLKAVATLDTPKSIIVSSKSNLGPETLARMPHDTSISRSIRRSRKSDEFTDPELRVQQAMEIILPDELTITSQGSRFLLYDSITDDTMKDIKHRALVFISNKGLHSLVQAPNWSCDGTFRTLANPQNFIDNDPYMKEPIEINPNFPIDLWNVRNRIADALPFTNNSLEAYHGNLQKAHDRVKQPFDLFINLIIKEEAARETQLTQLLVKPYEGKQKKQYRINSEQASALVKNHPLDNNQQILAFLKAVAFHLMNFEYYAEVGAAEDEYCHDT</sequence>